<comment type="caution">
    <text evidence="2">The sequence shown here is derived from an EMBL/GenBank/DDBJ whole genome shotgun (WGS) entry which is preliminary data.</text>
</comment>
<feature type="transmembrane region" description="Helical" evidence="1">
    <location>
        <begin position="277"/>
        <end position="297"/>
    </location>
</feature>
<evidence type="ECO:0000256" key="1">
    <source>
        <dbReference type="SAM" id="Phobius"/>
    </source>
</evidence>
<keyword evidence="1" id="KW-1133">Transmembrane helix</keyword>
<feature type="transmembrane region" description="Helical" evidence="1">
    <location>
        <begin position="93"/>
        <end position="113"/>
    </location>
</feature>
<feature type="transmembrane region" description="Helical" evidence="1">
    <location>
        <begin position="39"/>
        <end position="59"/>
    </location>
</feature>
<dbReference type="GO" id="GO:0010468">
    <property type="term" value="P:regulation of gene expression"/>
    <property type="evidence" value="ECO:0007669"/>
    <property type="project" value="InterPro"/>
</dbReference>
<dbReference type="EMBL" id="JAPIVE010000004">
    <property type="protein sequence ID" value="MCX2525243.1"/>
    <property type="molecule type" value="Genomic_DNA"/>
</dbReference>
<dbReference type="InterPro" id="IPR007820">
    <property type="entry name" value="AbrB_fam"/>
</dbReference>
<feature type="transmembrane region" description="Helical" evidence="1">
    <location>
        <begin position="193"/>
        <end position="211"/>
    </location>
</feature>
<dbReference type="InterPro" id="IPR017516">
    <property type="entry name" value="AbrB_dup"/>
</dbReference>
<organism evidence="2 3">
    <name type="scientific">Larsenimonas rhizosphaerae</name>
    <dbReference type="NCBI Taxonomy" id="2944682"/>
    <lineage>
        <taxon>Bacteria</taxon>
        <taxon>Pseudomonadati</taxon>
        <taxon>Pseudomonadota</taxon>
        <taxon>Gammaproteobacteria</taxon>
        <taxon>Oceanospirillales</taxon>
        <taxon>Halomonadaceae</taxon>
        <taxon>Larsenimonas</taxon>
    </lineage>
</organism>
<evidence type="ECO:0000313" key="3">
    <source>
        <dbReference type="Proteomes" id="UP001165678"/>
    </source>
</evidence>
<feature type="transmembrane region" description="Helical" evidence="1">
    <location>
        <begin position="327"/>
        <end position="349"/>
    </location>
</feature>
<dbReference type="AlphaFoldDB" id="A0AA41ZJQ3"/>
<feature type="transmembrane region" description="Helical" evidence="1">
    <location>
        <begin position="12"/>
        <end position="32"/>
    </location>
</feature>
<evidence type="ECO:0000313" key="2">
    <source>
        <dbReference type="EMBL" id="MCX2525243.1"/>
    </source>
</evidence>
<feature type="transmembrane region" description="Helical" evidence="1">
    <location>
        <begin position="153"/>
        <end position="173"/>
    </location>
</feature>
<dbReference type="Proteomes" id="UP001165678">
    <property type="component" value="Unassembled WGS sequence"/>
</dbReference>
<keyword evidence="1" id="KW-0812">Transmembrane</keyword>
<protein>
    <submittedName>
        <fullName evidence="2">AbrB family transcriptional regulator</fullName>
    </submittedName>
</protein>
<proteinExistence type="predicted"/>
<gene>
    <name evidence="2" type="ORF">OQ287_13435</name>
</gene>
<dbReference type="PANTHER" id="PTHR38457">
    <property type="entry name" value="REGULATOR ABRB-RELATED"/>
    <property type="match status" value="1"/>
</dbReference>
<reference evidence="2" key="1">
    <citation type="submission" date="2022-11" db="EMBL/GenBank/DDBJ databases">
        <title>Larsenimonas rhizosphaerae sp. nov., isolated from a tidal mudflat.</title>
        <authorList>
            <person name="Lee S.D."/>
            <person name="Kim I.S."/>
        </authorList>
    </citation>
    <scope>NUCLEOTIDE SEQUENCE</scope>
    <source>
        <strain evidence="2">GH2-1</strain>
    </source>
</reference>
<name>A0AA41ZJQ3_9GAMM</name>
<feature type="transmembrane region" description="Helical" evidence="1">
    <location>
        <begin position="119"/>
        <end position="141"/>
    </location>
</feature>
<sequence length="361" mass="38511">MSALLHLRLASLPVPLQWVLLVVLSGIIAWGLELVKLPAALLLGPMVMGIVFSLRGSTLGIGRPFFFAAQTIIGCMIGSSMNIDVLDTFATQWWLFLLVTLLVIGTTSLLGWFMAKWQVLPGTTAIWGTSAGGASVMMLLAESQGADMRLVAFMQYLRVLFVAVTASIIARFLLPAQAPDADTSIDWFPALDAVDFTQTLLIAAIAGYIGLKLKLPAGQLLLPMIVTSALSMGDTVTLQLPEWLLAISYALVGWRIGLGFTSTIFRHALRALPQIMASIVVLIGLCGLIAVLLVVLLDIDPLTAYMATSPGGLDSIAIIAASSNVDIGFIMTFQTVRFAMVLMIGPILARALAKRLAARTG</sequence>
<keyword evidence="1" id="KW-0472">Membrane</keyword>
<feature type="transmembrane region" description="Helical" evidence="1">
    <location>
        <begin position="246"/>
        <end position="265"/>
    </location>
</feature>
<dbReference type="GO" id="GO:0016020">
    <property type="term" value="C:membrane"/>
    <property type="evidence" value="ECO:0007669"/>
    <property type="project" value="InterPro"/>
</dbReference>
<dbReference type="PANTHER" id="PTHR38457:SF1">
    <property type="entry name" value="REGULATOR ABRB-RELATED"/>
    <property type="match status" value="1"/>
</dbReference>
<dbReference type="PIRSF" id="PIRSF038991">
    <property type="entry name" value="Protein_AbrB"/>
    <property type="match status" value="1"/>
</dbReference>
<dbReference type="NCBIfam" id="TIGR03082">
    <property type="entry name" value="Gneg_AbrB_dup"/>
    <property type="match status" value="2"/>
</dbReference>
<dbReference type="RefSeq" id="WP_265896776.1">
    <property type="nucleotide sequence ID" value="NZ_JAPIVE010000004.1"/>
</dbReference>
<keyword evidence="3" id="KW-1185">Reference proteome</keyword>
<dbReference type="Pfam" id="PF05145">
    <property type="entry name" value="AbrB"/>
    <property type="match status" value="1"/>
</dbReference>
<accession>A0AA41ZJQ3</accession>